<dbReference type="AlphaFoldDB" id="A0A1H5AAM6"/>
<evidence type="ECO:0000313" key="2">
    <source>
        <dbReference type="Proteomes" id="UP000199622"/>
    </source>
</evidence>
<dbReference type="OrthoDB" id="3376484at2"/>
<reference evidence="2" key="1">
    <citation type="submission" date="2016-10" db="EMBL/GenBank/DDBJ databases">
        <authorList>
            <person name="Varghese N."/>
            <person name="Submissions S."/>
        </authorList>
    </citation>
    <scope>NUCLEOTIDE SEQUENCE [LARGE SCALE GENOMIC DNA]</scope>
    <source>
        <strain evidence="2">DSM 44544</strain>
    </source>
</reference>
<keyword evidence="2" id="KW-1185">Reference proteome</keyword>
<evidence type="ECO:0000313" key="1">
    <source>
        <dbReference type="EMBL" id="SED39135.1"/>
    </source>
</evidence>
<dbReference type="Proteomes" id="UP000199622">
    <property type="component" value="Unassembled WGS sequence"/>
</dbReference>
<dbReference type="EMBL" id="FNSO01000004">
    <property type="protein sequence ID" value="SED39135.1"/>
    <property type="molecule type" value="Genomic_DNA"/>
</dbReference>
<proteinExistence type="predicted"/>
<sequence length="59" mass="6759">MFAADDGTRTTALLRARLGSALESVTEEWHWYQGRRSDLLRFWLHFPASRLCGCTAQTT</sequence>
<protein>
    <submittedName>
        <fullName evidence="1">Uncharacterized protein</fullName>
    </submittedName>
</protein>
<dbReference type="STRING" id="208445.SAMN04489727_7679"/>
<name>A0A1H5AAM6_9PSEU</name>
<accession>A0A1H5AAM6</accession>
<organism evidence="1 2">
    <name type="scientific">Amycolatopsis tolypomycina</name>
    <dbReference type="NCBI Taxonomy" id="208445"/>
    <lineage>
        <taxon>Bacteria</taxon>
        <taxon>Bacillati</taxon>
        <taxon>Actinomycetota</taxon>
        <taxon>Actinomycetes</taxon>
        <taxon>Pseudonocardiales</taxon>
        <taxon>Pseudonocardiaceae</taxon>
        <taxon>Amycolatopsis</taxon>
    </lineage>
</organism>
<dbReference type="RefSeq" id="WP_143060760.1">
    <property type="nucleotide sequence ID" value="NZ_FNSO01000004.1"/>
</dbReference>
<gene>
    <name evidence="1" type="ORF">SAMN04489727_7679</name>
</gene>